<evidence type="ECO:0000313" key="3">
    <source>
        <dbReference type="Proteomes" id="UP001519460"/>
    </source>
</evidence>
<sequence>MGAMPPLTLVLAAYWLLLGVQAHYFHPGFQHHYTYTAHNTLQHQRPVTTILKFHINPLHNGEESDRLHSMKIDSYVQFLRGGEVLENPGEWDLSKTFLFVTNSNGSVTLVHRHPEDRHELVVVKKAIMDTGENKWKYGVEETDHLGRLQHDYTAEMTGRGLKLGRTHTSVDKAHRSHEKTLHYDQDGLLLSAEARDRVILKDQSGGIVRSKSLPGETKEQVTSSGDFPDIDASANVTVTFNGK</sequence>
<keyword evidence="1" id="KW-0732">Signal</keyword>
<dbReference type="EMBL" id="JACVVK020000047">
    <property type="protein sequence ID" value="KAK7498958.1"/>
    <property type="molecule type" value="Genomic_DNA"/>
</dbReference>
<proteinExistence type="predicted"/>
<comment type="caution">
    <text evidence="2">The sequence shown here is derived from an EMBL/GenBank/DDBJ whole genome shotgun (WGS) entry which is preliminary data.</text>
</comment>
<feature type="signal peptide" evidence="1">
    <location>
        <begin position="1"/>
        <end position="22"/>
    </location>
</feature>
<feature type="chain" id="PRO_5044855953" evidence="1">
    <location>
        <begin position="23"/>
        <end position="243"/>
    </location>
</feature>
<evidence type="ECO:0000313" key="2">
    <source>
        <dbReference type="EMBL" id="KAK7498958.1"/>
    </source>
</evidence>
<feature type="non-terminal residue" evidence="2">
    <location>
        <position position="243"/>
    </location>
</feature>
<gene>
    <name evidence="2" type="ORF">BaRGS_00009767</name>
</gene>
<organism evidence="2 3">
    <name type="scientific">Batillaria attramentaria</name>
    <dbReference type="NCBI Taxonomy" id="370345"/>
    <lineage>
        <taxon>Eukaryota</taxon>
        <taxon>Metazoa</taxon>
        <taxon>Spiralia</taxon>
        <taxon>Lophotrochozoa</taxon>
        <taxon>Mollusca</taxon>
        <taxon>Gastropoda</taxon>
        <taxon>Caenogastropoda</taxon>
        <taxon>Sorbeoconcha</taxon>
        <taxon>Cerithioidea</taxon>
        <taxon>Batillariidae</taxon>
        <taxon>Batillaria</taxon>
    </lineage>
</organism>
<dbReference type="AlphaFoldDB" id="A0ABD0LIH1"/>
<keyword evidence="3" id="KW-1185">Reference proteome</keyword>
<dbReference type="Proteomes" id="UP001519460">
    <property type="component" value="Unassembled WGS sequence"/>
</dbReference>
<name>A0ABD0LIH1_9CAEN</name>
<evidence type="ECO:0000256" key="1">
    <source>
        <dbReference type="SAM" id="SignalP"/>
    </source>
</evidence>
<protein>
    <submittedName>
        <fullName evidence="2">Uncharacterized protein</fullName>
    </submittedName>
</protein>
<accession>A0ABD0LIH1</accession>
<reference evidence="2 3" key="1">
    <citation type="journal article" date="2023" name="Sci. Data">
        <title>Genome assembly of the Korean intertidal mud-creeper Batillaria attramentaria.</title>
        <authorList>
            <person name="Patra A.K."/>
            <person name="Ho P.T."/>
            <person name="Jun S."/>
            <person name="Lee S.J."/>
            <person name="Kim Y."/>
            <person name="Won Y.J."/>
        </authorList>
    </citation>
    <scope>NUCLEOTIDE SEQUENCE [LARGE SCALE GENOMIC DNA]</scope>
    <source>
        <strain evidence="2">Wonlab-2016</strain>
    </source>
</reference>